<dbReference type="AlphaFoldDB" id="A0A811RMY1"/>
<proteinExistence type="predicted"/>
<keyword evidence="2" id="KW-1185">Reference proteome</keyword>
<organism evidence="1 2">
    <name type="scientific">Miscanthus lutarioriparius</name>
    <dbReference type="NCBI Taxonomy" id="422564"/>
    <lineage>
        <taxon>Eukaryota</taxon>
        <taxon>Viridiplantae</taxon>
        <taxon>Streptophyta</taxon>
        <taxon>Embryophyta</taxon>
        <taxon>Tracheophyta</taxon>
        <taxon>Spermatophyta</taxon>
        <taxon>Magnoliopsida</taxon>
        <taxon>Liliopsida</taxon>
        <taxon>Poales</taxon>
        <taxon>Poaceae</taxon>
        <taxon>PACMAD clade</taxon>
        <taxon>Panicoideae</taxon>
        <taxon>Andropogonodae</taxon>
        <taxon>Andropogoneae</taxon>
        <taxon>Saccharinae</taxon>
        <taxon>Miscanthus</taxon>
    </lineage>
</organism>
<sequence>MAPPRSCYRVTTTATSLGPGRWLFGFRTRQPNQIGAPDFDRCGGGLSAGEGRAAKSPPICESTLRYQGLIQDF</sequence>
<evidence type="ECO:0000313" key="2">
    <source>
        <dbReference type="Proteomes" id="UP000604825"/>
    </source>
</evidence>
<evidence type="ECO:0000313" key="1">
    <source>
        <dbReference type="EMBL" id="CAD6271331.1"/>
    </source>
</evidence>
<dbReference type="EMBL" id="CAJGYO010000016">
    <property type="protein sequence ID" value="CAD6271331.1"/>
    <property type="molecule type" value="Genomic_DNA"/>
</dbReference>
<accession>A0A811RMY1</accession>
<dbReference type="Proteomes" id="UP000604825">
    <property type="component" value="Unassembled WGS sequence"/>
</dbReference>
<reference evidence="1" key="1">
    <citation type="submission" date="2020-10" db="EMBL/GenBank/DDBJ databases">
        <authorList>
            <person name="Han B."/>
            <person name="Lu T."/>
            <person name="Zhao Q."/>
            <person name="Huang X."/>
            <person name="Zhao Y."/>
        </authorList>
    </citation>
    <scope>NUCLEOTIDE SEQUENCE</scope>
</reference>
<comment type="caution">
    <text evidence="1">The sequence shown here is derived from an EMBL/GenBank/DDBJ whole genome shotgun (WGS) entry which is preliminary data.</text>
</comment>
<name>A0A811RMY1_9POAL</name>
<gene>
    <name evidence="1" type="ORF">NCGR_LOCUS54617</name>
</gene>
<protein>
    <submittedName>
        <fullName evidence="1">Uncharacterized protein</fullName>
    </submittedName>
</protein>